<evidence type="ECO:0000313" key="10">
    <source>
        <dbReference type="Proteomes" id="UP001161247"/>
    </source>
</evidence>
<dbReference type="PANTHER" id="PTHR47855">
    <property type="entry name" value="OS01G0525701 PROTEIN"/>
    <property type="match status" value="1"/>
</dbReference>
<accession>A0AAV1DQD4</accession>
<organism evidence="9 10">
    <name type="scientific">Oldenlandia corymbosa var. corymbosa</name>
    <dbReference type="NCBI Taxonomy" id="529605"/>
    <lineage>
        <taxon>Eukaryota</taxon>
        <taxon>Viridiplantae</taxon>
        <taxon>Streptophyta</taxon>
        <taxon>Embryophyta</taxon>
        <taxon>Tracheophyta</taxon>
        <taxon>Spermatophyta</taxon>
        <taxon>Magnoliopsida</taxon>
        <taxon>eudicotyledons</taxon>
        <taxon>Gunneridae</taxon>
        <taxon>Pentapetalae</taxon>
        <taxon>asterids</taxon>
        <taxon>lamiids</taxon>
        <taxon>Gentianales</taxon>
        <taxon>Rubiaceae</taxon>
        <taxon>Rubioideae</taxon>
        <taxon>Spermacoceae</taxon>
        <taxon>Hedyotis-Oldenlandia complex</taxon>
        <taxon>Oldenlandia</taxon>
    </lineage>
</organism>
<keyword evidence="5" id="KW-1133">Transmembrane helix</keyword>
<dbReference type="InterPro" id="IPR012552">
    <property type="entry name" value="DVL"/>
</dbReference>
<dbReference type="Proteomes" id="UP001161247">
    <property type="component" value="Chromosome 6"/>
</dbReference>
<proteinExistence type="inferred from homology"/>
<feature type="compositionally biased region" description="Low complexity" evidence="8">
    <location>
        <begin position="8"/>
        <end position="19"/>
    </location>
</feature>
<dbReference type="GO" id="GO:0008285">
    <property type="term" value="P:negative regulation of cell population proliferation"/>
    <property type="evidence" value="ECO:0007669"/>
    <property type="project" value="InterPro"/>
</dbReference>
<reference evidence="9" key="1">
    <citation type="submission" date="2023-03" db="EMBL/GenBank/DDBJ databases">
        <authorList>
            <person name="Julca I."/>
        </authorList>
    </citation>
    <scope>NUCLEOTIDE SEQUENCE</scope>
</reference>
<feature type="region of interest" description="Disordered" evidence="8">
    <location>
        <begin position="1"/>
        <end position="28"/>
    </location>
</feature>
<keyword evidence="3" id="KW-1003">Cell membrane</keyword>
<dbReference type="GO" id="GO:0048367">
    <property type="term" value="P:shoot system development"/>
    <property type="evidence" value="ECO:0007669"/>
    <property type="project" value="UniProtKB-ARBA"/>
</dbReference>
<keyword evidence="4" id="KW-0812">Transmembrane</keyword>
<keyword evidence="6" id="KW-0472">Membrane</keyword>
<gene>
    <name evidence="9" type="ORF">OLC1_LOCUS17759</name>
</gene>
<name>A0AAV1DQD4_OLDCO</name>
<evidence type="ECO:0000256" key="6">
    <source>
        <dbReference type="ARBA" id="ARBA00023136"/>
    </source>
</evidence>
<keyword evidence="2" id="KW-0217">Developmental protein</keyword>
<dbReference type="AlphaFoldDB" id="A0AAV1DQD4"/>
<evidence type="ECO:0000256" key="7">
    <source>
        <dbReference type="ARBA" id="ARBA00024340"/>
    </source>
</evidence>
<dbReference type="PANTHER" id="PTHR47855:SF6">
    <property type="entry name" value="ROTUNDIFOLIA LIKE 8"/>
    <property type="match status" value="1"/>
</dbReference>
<evidence type="ECO:0000256" key="1">
    <source>
        <dbReference type="ARBA" id="ARBA00004162"/>
    </source>
</evidence>
<keyword evidence="10" id="KW-1185">Reference proteome</keyword>
<protein>
    <submittedName>
        <fullName evidence="9">OLC1v1009958C1</fullName>
    </submittedName>
</protein>
<evidence type="ECO:0000256" key="2">
    <source>
        <dbReference type="ARBA" id="ARBA00022473"/>
    </source>
</evidence>
<evidence type="ECO:0000256" key="4">
    <source>
        <dbReference type="ARBA" id="ARBA00022692"/>
    </source>
</evidence>
<sequence>MEGKMFRSSSSSSSSNIKGSSKKKLSSKKLGRFLKEQRARLYIARRCINEKLISCMEDGRFKGRVSTCKRVAI</sequence>
<evidence type="ECO:0000313" key="9">
    <source>
        <dbReference type="EMBL" id="CAI9110004.1"/>
    </source>
</evidence>
<dbReference type="Pfam" id="PF08137">
    <property type="entry name" value="DVL"/>
    <property type="match status" value="1"/>
</dbReference>
<comment type="similarity">
    <text evidence="7">Belongs to the DVL/RTFL small polypeptides family.</text>
</comment>
<comment type="subcellular location">
    <subcellularLocation>
        <location evidence="1">Cell membrane</location>
        <topology evidence="1">Single-pass membrane protein</topology>
    </subcellularLocation>
</comment>
<evidence type="ECO:0000256" key="5">
    <source>
        <dbReference type="ARBA" id="ARBA00022989"/>
    </source>
</evidence>
<dbReference type="EMBL" id="OX459123">
    <property type="protein sequence ID" value="CAI9110004.1"/>
    <property type="molecule type" value="Genomic_DNA"/>
</dbReference>
<evidence type="ECO:0000256" key="8">
    <source>
        <dbReference type="SAM" id="MobiDB-lite"/>
    </source>
</evidence>
<dbReference type="InterPro" id="IPR052153">
    <property type="entry name" value="DVL/RTFL_small_peptides"/>
</dbReference>
<dbReference type="GO" id="GO:0005886">
    <property type="term" value="C:plasma membrane"/>
    <property type="evidence" value="ECO:0007669"/>
    <property type="project" value="UniProtKB-SubCell"/>
</dbReference>
<evidence type="ECO:0000256" key="3">
    <source>
        <dbReference type="ARBA" id="ARBA00022475"/>
    </source>
</evidence>